<name>A0A345DDY7_9BURK</name>
<reference evidence="4" key="1">
    <citation type="submission" date="2018-07" db="EMBL/GenBank/DDBJ databases">
        <authorList>
            <person name="Kim H."/>
        </authorList>
    </citation>
    <scope>NUCLEOTIDE SEQUENCE [LARGE SCALE GENOMIC DNA]</scope>
    <source>
        <strain evidence="4">F02</strain>
    </source>
</reference>
<keyword evidence="2" id="KW-0812">Transmembrane</keyword>
<dbReference type="AlphaFoldDB" id="A0A345DDY7"/>
<gene>
    <name evidence="3" type="ORF">DTO96_102330</name>
</gene>
<feature type="region of interest" description="Disordered" evidence="1">
    <location>
        <begin position="200"/>
        <end position="220"/>
    </location>
</feature>
<accession>A0A345DDY7</accession>
<feature type="transmembrane region" description="Helical" evidence="2">
    <location>
        <begin position="23"/>
        <end position="47"/>
    </location>
</feature>
<dbReference type="RefSeq" id="WP_114563633.1">
    <property type="nucleotide sequence ID" value="NZ_CP031124.1"/>
</dbReference>
<dbReference type="Proteomes" id="UP000252182">
    <property type="component" value="Chromosome"/>
</dbReference>
<sequence length="220" mass="23792">MSQYFLNLWPVDARERVDSRRQLLLESIFAGLLVVLSITAISVWVTWRTTQVRAVNAELNQAQHLLQGKSEVGDVAGVHDAEVARLQNEWRAQRSGQLNWLVALAESSSSDVKFISVKQSNEKLTITGQASDPEVIKNAMNSFALKMSHYKLLKLTLLENKKAGQEAVKNKTGQSQWLFGAELGVPVSASATATEGLANGVVGGAGEVPAQPAPASKDAK</sequence>
<protein>
    <submittedName>
        <fullName evidence="3">Uncharacterized protein</fullName>
    </submittedName>
</protein>
<dbReference type="EMBL" id="CP031124">
    <property type="protein sequence ID" value="AXF86575.1"/>
    <property type="molecule type" value="Genomic_DNA"/>
</dbReference>
<proteinExistence type="predicted"/>
<evidence type="ECO:0000256" key="2">
    <source>
        <dbReference type="SAM" id="Phobius"/>
    </source>
</evidence>
<evidence type="ECO:0000313" key="4">
    <source>
        <dbReference type="Proteomes" id="UP000252182"/>
    </source>
</evidence>
<evidence type="ECO:0000256" key="1">
    <source>
        <dbReference type="SAM" id="MobiDB-lite"/>
    </source>
</evidence>
<evidence type="ECO:0000313" key="3">
    <source>
        <dbReference type="EMBL" id="AXF86575.1"/>
    </source>
</evidence>
<dbReference type="KEGG" id="hyf:DTO96_102330"/>
<keyword evidence="2" id="KW-0472">Membrane</keyword>
<keyword evidence="4" id="KW-1185">Reference proteome</keyword>
<keyword evidence="2" id="KW-1133">Transmembrane helix</keyword>
<organism evidence="3 4">
    <name type="scientific">Ephemeroptericola cinctiostellae</name>
    <dbReference type="NCBI Taxonomy" id="2268024"/>
    <lineage>
        <taxon>Bacteria</taxon>
        <taxon>Pseudomonadati</taxon>
        <taxon>Pseudomonadota</taxon>
        <taxon>Betaproteobacteria</taxon>
        <taxon>Burkholderiales</taxon>
        <taxon>Burkholderiaceae</taxon>
        <taxon>Ephemeroptericola</taxon>
    </lineage>
</organism>